<accession>A0ABT1ML75</accession>
<gene>
    <name evidence="4" type="ORF">NMU02_11960</name>
</gene>
<organism evidence="4 5">
    <name type="scientific">Coprobacter tertius</name>
    <dbReference type="NCBI Taxonomy" id="2944915"/>
    <lineage>
        <taxon>Bacteria</taxon>
        <taxon>Pseudomonadati</taxon>
        <taxon>Bacteroidota</taxon>
        <taxon>Bacteroidia</taxon>
        <taxon>Bacteroidales</taxon>
        <taxon>Barnesiellaceae</taxon>
        <taxon>Coprobacter</taxon>
    </lineage>
</organism>
<dbReference type="InterPro" id="IPR036291">
    <property type="entry name" value="NAD(P)-bd_dom_sf"/>
</dbReference>
<evidence type="ECO:0000313" key="5">
    <source>
        <dbReference type="Proteomes" id="UP001205603"/>
    </source>
</evidence>
<dbReference type="Pfam" id="PF01370">
    <property type="entry name" value="Epimerase"/>
    <property type="match status" value="1"/>
</dbReference>
<sequence>MNIAISGVTGFIGSHLSTYLHNKGHRIVHLNREMFTDSMKQQLQDVISKCDIVINLAGAPINRKWDSSYKKILYESRIHTTRSIVEAIKQLDCVTRLLISASAVGYYPNDGCYDEYSNEKGDGFLSQLCDEWEKEAQKVPDPVRCVITRFGIVLSPEGGALKQMLPPFKMKIATTIGPGNQPFCWIDLDDLVRAMDFIINNKNLHGIFNFVAPQKINNSQFANELGKHYHTFIKMTVPTFVFKIIYGEGSKFLTTGQCVTPTRLLESGFLFETEKIGDFIKKLRL</sequence>
<reference evidence="4 5" key="1">
    <citation type="submission" date="2022-07" db="EMBL/GenBank/DDBJ databases">
        <title>Fecal culturing of patients with breast cancer.</title>
        <authorList>
            <person name="Teng N.M.Y."/>
            <person name="Kiu R."/>
            <person name="Evans R."/>
            <person name="Baker D.J."/>
            <person name="Zenner C."/>
            <person name="Robinson S.D."/>
            <person name="Hall L.J."/>
        </authorList>
    </citation>
    <scope>NUCLEOTIDE SEQUENCE [LARGE SCALE GENOMIC DNA]</scope>
    <source>
        <strain evidence="4 5">LH1063</strain>
    </source>
</reference>
<dbReference type="Gene3D" id="3.40.50.720">
    <property type="entry name" value="NAD(P)-binding Rossmann-like Domain"/>
    <property type="match status" value="1"/>
</dbReference>
<dbReference type="InterPro" id="IPR010099">
    <property type="entry name" value="SDR39U1"/>
</dbReference>
<dbReference type="InterPro" id="IPR013549">
    <property type="entry name" value="DUF1731"/>
</dbReference>
<dbReference type="Pfam" id="PF08338">
    <property type="entry name" value="DUF1731"/>
    <property type="match status" value="1"/>
</dbReference>
<evidence type="ECO:0000259" key="2">
    <source>
        <dbReference type="Pfam" id="PF01370"/>
    </source>
</evidence>
<comment type="caution">
    <text evidence="4">The sequence shown here is derived from an EMBL/GenBank/DDBJ whole genome shotgun (WGS) entry which is preliminary data.</text>
</comment>
<feature type="domain" description="DUF1731" evidence="3">
    <location>
        <begin position="237"/>
        <end position="281"/>
    </location>
</feature>
<dbReference type="InterPro" id="IPR001509">
    <property type="entry name" value="Epimerase_deHydtase"/>
</dbReference>
<dbReference type="SUPFAM" id="SSF51735">
    <property type="entry name" value="NAD(P)-binding Rossmann-fold domains"/>
    <property type="match status" value="1"/>
</dbReference>
<dbReference type="RefSeq" id="WP_255028163.1">
    <property type="nucleotide sequence ID" value="NZ_JANDHW010000014.1"/>
</dbReference>
<protein>
    <submittedName>
        <fullName evidence="4">TIGR01777 family oxidoreductase</fullName>
    </submittedName>
</protein>
<evidence type="ECO:0000256" key="1">
    <source>
        <dbReference type="ARBA" id="ARBA00009353"/>
    </source>
</evidence>
<dbReference type="NCBIfam" id="TIGR01777">
    <property type="entry name" value="yfcH"/>
    <property type="match status" value="1"/>
</dbReference>
<dbReference type="PANTHER" id="PTHR11092">
    <property type="entry name" value="SUGAR NUCLEOTIDE EPIMERASE RELATED"/>
    <property type="match status" value="1"/>
</dbReference>
<dbReference type="EMBL" id="JANDHW010000014">
    <property type="protein sequence ID" value="MCP9612804.1"/>
    <property type="molecule type" value="Genomic_DNA"/>
</dbReference>
<feature type="domain" description="NAD-dependent epimerase/dehydratase" evidence="2">
    <location>
        <begin position="3"/>
        <end position="203"/>
    </location>
</feature>
<name>A0ABT1ML75_9BACT</name>
<evidence type="ECO:0000259" key="3">
    <source>
        <dbReference type="Pfam" id="PF08338"/>
    </source>
</evidence>
<comment type="similarity">
    <text evidence="1">Belongs to the NAD(P)-dependent epimerase/dehydratase family. SDR39U1 subfamily.</text>
</comment>
<proteinExistence type="inferred from homology"/>
<dbReference type="PANTHER" id="PTHR11092:SF0">
    <property type="entry name" value="EPIMERASE FAMILY PROTEIN SDR39U1"/>
    <property type="match status" value="1"/>
</dbReference>
<evidence type="ECO:0000313" key="4">
    <source>
        <dbReference type="EMBL" id="MCP9612804.1"/>
    </source>
</evidence>
<dbReference type="Proteomes" id="UP001205603">
    <property type="component" value="Unassembled WGS sequence"/>
</dbReference>
<keyword evidence="5" id="KW-1185">Reference proteome</keyword>